<keyword evidence="4" id="KW-1185">Reference proteome</keyword>
<organism evidence="3 4">
    <name type="scientific">Flavobacterium sangjuense</name>
    <dbReference type="NCBI Taxonomy" id="2518177"/>
    <lineage>
        <taxon>Bacteria</taxon>
        <taxon>Pseudomonadati</taxon>
        <taxon>Bacteroidota</taxon>
        <taxon>Flavobacteriia</taxon>
        <taxon>Flavobacteriales</taxon>
        <taxon>Flavobacteriaceae</taxon>
        <taxon>Flavobacterium</taxon>
    </lineage>
</organism>
<dbReference type="PROSITE" id="PS51371">
    <property type="entry name" value="CBS"/>
    <property type="match status" value="1"/>
</dbReference>
<dbReference type="InterPro" id="IPR046342">
    <property type="entry name" value="CBS_dom_sf"/>
</dbReference>
<keyword evidence="1" id="KW-0129">CBS domain</keyword>
<protein>
    <recommendedName>
        <fullName evidence="2">CBS domain-containing protein</fullName>
    </recommendedName>
</protein>
<evidence type="ECO:0000259" key="2">
    <source>
        <dbReference type="PROSITE" id="PS51371"/>
    </source>
</evidence>
<name>A0A4P7PRS2_9FLAO</name>
<reference evidence="3 4" key="1">
    <citation type="submission" date="2019-04" db="EMBL/GenBank/DDBJ databases">
        <title>Flavobacterium sp. GS03.</title>
        <authorList>
            <person name="Kim H."/>
        </authorList>
    </citation>
    <scope>NUCLEOTIDE SEQUENCE [LARGE SCALE GENOMIC DNA]</scope>
    <source>
        <strain evidence="3 4">GS03</strain>
    </source>
</reference>
<sequence>MSQNLIILQSLKDTVYMRQLSEYINNDFKPFQSAETVAEIQDFFADVTYSHFPVMDNGVYLGCISAVDAETFETGKTIIDFKYSFEGFFVRQSMIWLDVLEVFARNNSNIVPILDETNKYIGYYEITDVIKFLNETPFLKETGGIIVVEKPTADYSMSQITQIVESNNGKLLGVFVSEADAEKVQVTIKTTLGGMNEIIQSFRRYNYEIVSEHHEDNYLNTLKERSEYLDKYLNM</sequence>
<evidence type="ECO:0000256" key="1">
    <source>
        <dbReference type="PROSITE-ProRule" id="PRU00703"/>
    </source>
</evidence>
<gene>
    <name evidence="3" type="ORF">GS03_00274</name>
</gene>
<dbReference type="AlphaFoldDB" id="A0A4P7PRS2"/>
<proteinExistence type="predicted"/>
<dbReference type="SUPFAM" id="SSF54631">
    <property type="entry name" value="CBS-domain pair"/>
    <property type="match status" value="1"/>
</dbReference>
<dbReference type="KEGG" id="fsn:GS03_00274"/>
<dbReference type="InterPro" id="IPR000644">
    <property type="entry name" value="CBS_dom"/>
</dbReference>
<dbReference type="EMBL" id="CP038810">
    <property type="protein sequence ID" value="QBZ96792.1"/>
    <property type="molecule type" value="Genomic_DNA"/>
</dbReference>
<dbReference type="Proteomes" id="UP000296862">
    <property type="component" value="Chromosome"/>
</dbReference>
<evidence type="ECO:0000313" key="4">
    <source>
        <dbReference type="Proteomes" id="UP000296862"/>
    </source>
</evidence>
<dbReference type="Gene3D" id="3.10.580.10">
    <property type="entry name" value="CBS-domain"/>
    <property type="match status" value="1"/>
</dbReference>
<feature type="domain" description="CBS" evidence="2">
    <location>
        <begin position="83"/>
        <end position="141"/>
    </location>
</feature>
<dbReference type="Pfam" id="PF00571">
    <property type="entry name" value="CBS"/>
    <property type="match status" value="1"/>
</dbReference>
<accession>A0A4P7PRS2</accession>
<evidence type="ECO:0000313" key="3">
    <source>
        <dbReference type="EMBL" id="QBZ96792.1"/>
    </source>
</evidence>